<protein>
    <submittedName>
        <fullName evidence="1">Uncharacterized protein</fullName>
    </submittedName>
</protein>
<accession>A0A2S5CL55</accession>
<dbReference type="AlphaFoldDB" id="A0A2S5CL55"/>
<evidence type="ECO:0000313" key="1">
    <source>
        <dbReference type="EMBL" id="POZ51514.1"/>
    </source>
</evidence>
<comment type="caution">
    <text evidence="1">The sequence shown here is derived from an EMBL/GenBank/DDBJ whole genome shotgun (WGS) entry which is preliminary data.</text>
</comment>
<dbReference type="Proteomes" id="UP000237423">
    <property type="component" value="Unassembled WGS sequence"/>
</dbReference>
<reference evidence="1 2" key="1">
    <citation type="submission" date="2017-11" db="EMBL/GenBank/DDBJ databases">
        <title>Draft Genome Sequence of Methylobacter psychrotolerans Sph1T, an Obligate Methanotroph from Low-Temperature Environments.</title>
        <authorList>
            <person name="Oshkin I.Y."/>
            <person name="Miroshnikov K."/>
            <person name="Belova S.E."/>
            <person name="Korzhenkov A."/>
            <person name="Toshchakov S.V."/>
            <person name="Dedysh S.N."/>
        </authorList>
    </citation>
    <scope>NUCLEOTIDE SEQUENCE [LARGE SCALE GENOMIC DNA]</scope>
    <source>
        <strain evidence="1 2">Sph1</strain>
    </source>
</reference>
<sequence length="187" mass="20197">MGLQCGDSWAQQFSIPAEFVSEVKQAETTGVELFRVFANAKPITSPTELKAQSTAETAPIDRCDTPYRTVVLPPKKAQKSITVYIMGIPSLMAGIMGGRHFRVEVSPDGGSVLSVTPSTQTCLFTKPNAMPNGAKSVGALMTHILSVAPTEFQVFLSLYNKQPLYVGTKAGVWRIENGKVSYVSKPK</sequence>
<proteinExistence type="predicted"/>
<gene>
    <name evidence="1" type="ORF">AADEFJLK_02380</name>
</gene>
<organism evidence="1 2">
    <name type="scientific">Methylovulum psychrotolerans</name>
    <dbReference type="NCBI Taxonomy" id="1704499"/>
    <lineage>
        <taxon>Bacteria</taxon>
        <taxon>Pseudomonadati</taxon>
        <taxon>Pseudomonadota</taxon>
        <taxon>Gammaproteobacteria</taxon>
        <taxon>Methylococcales</taxon>
        <taxon>Methylococcaceae</taxon>
        <taxon>Methylovulum</taxon>
    </lineage>
</organism>
<evidence type="ECO:0000313" key="2">
    <source>
        <dbReference type="Proteomes" id="UP000237423"/>
    </source>
</evidence>
<dbReference type="EMBL" id="PGFZ01000005">
    <property type="protein sequence ID" value="POZ51514.1"/>
    <property type="molecule type" value="Genomic_DNA"/>
</dbReference>
<name>A0A2S5CL55_9GAMM</name>